<sequence>MHPPRGHGDEEIMQSNAAIALTPDAAMARAIYDLGHSTVFAARTDPRFSYCMYVPPHIDTSRHPMELVVIMHGTGRAFVEYRDAFAEFARWNDCIVLCPLFPVGPLGDGNRDGFKQLREGDIRYDEILLDMVAEVGEKFGLRFDKFGLFGYSGGGQFVNRFAYLHPERLWAVSIGAPGSVTLLDPSQDWWVGVRDAETRFGKGVDIEALKQVAVHMIVGKADLETWEITHREGGKFFMAGANDAGRTRPERLESLRRSFEAAGVNAVLDMVDNVPHDGLKCVGRVQDFLARALRKLRHEEN</sequence>
<proteinExistence type="predicted"/>
<dbReference type="PATRIC" id="fig|742159.3.peg.2798"/>
<name>D4X8T5_9BURK</name>
<dbReference type="Gene3D" id="3.40.50.1820">
    <property type="entry name" value="alpha/beta hydrolase"/>
    <property type="match status" value="1"/>
</dbReference>
<accession>D4X8T5</accession>
<evidence type="ECO:0008006" key="3">
    <source>
        <dbReference type="Google" id="ProtNLM"/>
    </source>
</evidence>
<dbReference type="HOGENOM" id="CLU_060128_1_0_4"/>
<reference evidence="2" key="1">
    <citation type="submission" date="2010-03" db="EMBL/GenBank/DDBJ databases">
        <title>Complete sequence of Mobiluncus curtisii ATCC 43063.</title>
        <authorList>
            <person name="Muzny D."/>
            <person name="Qin X."/>
            <person name="Deng J."/>
            <person name="Jiang H."/>
            <person name="Liu Y."/>
            <person name="Qu J."/>
            <person name="Song X.-Z."/>
            <person name="Zhang L."/>
            <person name="Thornton R."/>
            <person name="Coyle M."/>
            <person name="Francisco L."/>
            <person name="Jackson L."/>
            <person name="Javaid M."/>
            <person name="Korchina V."/>
            <person name="Kovar C."/>
            <person name="Mata R."/>
            <person name="Mathew T."/>
            <person name="Ngo R."/>
            <person name="Nguyen L."/>
            <person name="Nguyen N."/>
            <person name="Okwuonu G."/>
            <person name="Ongeri F."/>
            <person name="Pham C."/>
            <person name="Simmons D."/>
            <person name="Wilczek-Boney K."/>
            <person name="Hale W."/>
            <person name="Jakkamsetti A."/>
            <person name="Pham P."/>
            <person name="Ruth R."/>
            <person name="San Lucas F."/>
            <person name="Warren J."/>
            <person name="Zhang J."/>
            <person name="Zhao Z."/>
            <person name="Zhou C."/>
            <person name="Zhu D."/>
            <person name="Lee S."/>
            <person name="Bess C."/>
            <person name="Blankenburg K."/>
            <person name="Forbes L."/>
            <person name="Fu Q."/>
            <person name="Gubbala S."/>
            <person name="Hirani K."/>
            <person name="Jayaseelan J.C."/>
            <person name="Lara F."/>
            <person name="Munidasa M."/>
            <person name="Palculict T."/>
            <person name="Patil S."/>
            <person name="Pu L.-L."/>
            <person name="Saada N."/>
            <person name="Tang L."/>
            <person name="Weissenberger G."/>
            <person name="Zhu Y."/>
            <person name="Hemphill L."/>
            <person name="Shang Y."/>
            <person name="Youmans B."/>
            <person name="Ayvaz T."/>
            <person name="Ross M."/>
            <person name="Santibanez J."/>
            <person name="Aqrawi P."/>
            <person name="Gross S."/>
            <person name="Joshi V."/>
            <person name="Fowler G."/>
            <person name="Nazareth L."/>
            <person name="Reid J."/>
            <person name="Worley K."/>
            <person name="Petrosino J."/>
            <person name="Highlander S."/>
            <person name="Gibbs R."/>
            <person name="Gibbs R."/>
        </authorList>
    </citation>
    <scope>NUCLEOTIDE SEQUENCE [LARGE SCALE GENOMIC DNA]</scope>
    <source>
        <strain evidence="2">ATCC 43553</strain>
    </source>
</reference>
<dbReference type="Proteomes" id="UP000004510">
    <property type="component" value="Unassembled WGS sequence"/>
</dbReference>
<evidence type="ECO:0000313" key="2">
    <source>
        <dbReference type="Proteomes" id="UP000004510"/>
    </source>
</evidence>
<dbReference type="EMBL" id="ADMS01000044">
    <property type="protein sequence ID" value="EFF76794.1"/>
    <property type="molecule type" value="Genomic_DNA"/>
</dbReference>
<comment type="caution">
    <text evidence="1">The sequence shown here is derived from an EMBL/GenBank/DDBJ whole genome shotgun (WGS) entry which is preliminary data.</text>
</comment>
<dbReference type="InterPro" id="IPR029058">
    <property type="entry name" value="AB_hydrolase_fold"/>
</dbReference>
<dbReference type="SUPFAM" id="SSF53474">
    <property type="entry name" value="alpha/beta-Hydrolases"/>
    <property type="match status" value="1"/>
</dbReference>
<gene>
    <name evidence="1" type="ORF">HMPREF0004_1882</name>
</gene>
<dbReference type="AlphaFoldDB" id="D4X8T5"/>
<evidence type="ECO:0000313" key="1">
    <source>
        <dbReference type="EMBL" id="EFF76794.1"/>
    </source>
</evidence>
<organism evidence="1 2">
    <name type="scientific">Achromobacter piechaudii ATCC 43553</name>
    <dbReference type="NCBI Taxonomy" id="742159"/>
    <lineage>
        <taxon>Bacteria</taxon>
        <taxon>Pseudomonadati</taxon>
        <taxon>Pseudomonadota</taxon>
        <taxon>Betaproteobacteria</taxon>
        <taxon>Burkholderiales</taxon>
        <taxon>Alcaligenaceae</taxon>
        <taxon>Achromobacter</taxon>
    </lineage>
</organism>
<protein>
    <recommendedName>
        <fullName evidence="3">Hydrolase</fullName>
    </recommendedName>
</protein>
<dbReference type="eggNOG" id="COG1073">
    <property type="taxonomic scope" value="Bacteria"/>
</dbReference>